<evidence type="ECO:0000259" key="1">
    <source>
        <dbReference type="SMART" id="SM00421"/>
    </source>
</evidence>
<dbReference type="SUPFAM" id="SSF53474">
    <property type="entry name" value="alpha/beta-Hydrolases"/>
    <property type="match status" value="1"/>
</dbReference>
<reference evidence="2 3" key="1">
    <citation type="submission" date="2024-04" db="EMBL/GenBank/DDBJ databases">
        <title>Draft genome sequence of Thalassolituus maritimus NBRC 116585.</title>
        <authorList>
            <person name="Miyakawa T."/>
            <person name="Kusuya Y."/>
            <person name="Miura T."/>
        </authorList>
    </citation>
    <scope>NUCLEOTIDE SEQUENCE [LARGE SCALE GENOMIC DNA]</scope>
    <source>
        <strain evidence="2 3">5NW40-0001</strain>
    </source>
</reference>
<evidence type="ECO:0000313" key="2">
    <source>
        <dbReference type="EMBL" id="GAA6145280.1"/>
    </source>
</evidence>
<dbReference type="EMBL" id="BAABWH010000003">
    <property type="protein sequence ID" value="GAA6145280.1"/>
    <property type="molecule type" value="Genomic_DNA"/>
</dbReference>
<dbReference type="InterPro" id="IPR036388">
    <property type="entry name" value="WH-like_DNA-bd_sf"/>
</dbReference>
<dbReference type="InterPro" id="IPR016032">
    <property type="entry name" value="Sig_transdc_resp-reg_C-effctor"/>
</dbReference>
<dbReference type="SMART" id="SM00421">
    <property type="entry name" value="HTH_LUXR"/>
    <property type="match status" value="1"/>
</dbReference>
<comment type="caution">
    <text evidence="2">The sequence shown here is derived from an EMBL/GenBank/DDBJ whole genome shotgun (WGS) entry which is preliminary data.</text>
</comment>
<proteinExistence type="predicted"/>
<sequence length="561" mass="61530">MNVGFDNEQLTSSIQKILSGNADNEEFLRLLEPAIVSSSVLDPRSEQSLSLLMEDIEYLGRVNDLLDAVTLDAGAPKLVVGEDGKLLCCNSSARALSGGHAPDDLYTLGVARSDFIKFRERLASLGGTSLLKVAFDTSDESVRPVVFTGQYFAQSKYYLLESLELKWSPSIEQALQDLYGLTLAEREVLLCLARGMPVADISSYRGSRVSTVRQQVKTILQKTECSSQSQAAALAATLGDSRMPGDDPMHRDIDVSRRSAGGAAEDSFVTDGHCFRLGRRIGWRRYGNKGGKVALLMHSAYFGAANHPGEISAAGRAGYDIVVIERPGFGLTHEPELPEASLSTHLKDCLHVLNELGLTPELLLSHDYGFVYALAFSHLTEGAAPLIYAISPIPRFQEGSDFSGIPIQQRAFIWAARHSFWLIRILLRLGHVKARRLGPARWMEMVFEGAEEELDIFESGDGQAIAEDSYHFNLAQNSKGHELDLRVCIASDWTSSLVTSPARISILTGSENKTFCLSMVEELTQQRPDISLTYVQTGLTLSVRQPDLIYTHLKGLFPASA</sequence>
<dbReference type="RefSeq" id="WP_353294208.1">
    <property type="nucleotide sequence ID" value="NZ_BAABWH010000003.1"/>
</dbReference>
<feature type="domain" description="HTH luxR-type" evidence="1">
    <location>
        <begin position="178"/>
        <end position="235"/>
    </location>
</feature>
<accession>A0ABP9ZYP6</accession>
<dbReference type="InterPro" id="IPR029058">
    <property type="entry name" value="AB_hydrolase_fold"/>
</dbReference>
<dbReference type="Gene3D" id="1.10.10.10">
    <property type="entry name" value="Winged helix-like DNA-binding domain superfamily/Winged helix DNA-binding domain"/>
    <property type="match status" value="1"/>
</dbReference>
<protein>
    <recommendedName>
        <fullName evidence="1">HTH luxR-type domain-containing protein</fullName>
    </recommendedName>
</protein>
<organism evidence="2 3">
    <name type="scientific">Thalassolituus maritimus</name>
    <dbReference type="NCBI Taxonomy" id="484498"/>
    <lineage>
        <taxon>Bacteria</taxon>
        <taxon>Pseudomonadati</taxon>
        <taxon>Pseudomonadota</taxon>
        <taxon>Gammaproteobacteria</taxon>
        <taxon>Oceanospirillales</taxon>
        <taxon>Oceanospirillaceae</taxon>
        <taxon>Thalassolituus</taxon>
    </lineage>
</organism>
<name>A0ABP9ZYP6_9GAMM</name>
<dbReference type="InterPro" id="IPR000792">
    <property type="entry name" value="Tscrpt_reg_LuxR_C"/>
</dbReference>
<dbReference type="SUPFAM" id="SSF46894">
    <property type="entry name" value="C-terminal effector domain of the bipartite response regulators"/>
    <property type="match status" value="1"/>
</dbReference>
<keyword evidence="3" id="KW-1185">Reference proteome</keyword>
<dbReference type="Gene3D" id="3.40.50.1820">
    <property type="entry name" value="alpha/beta hydrolase"/>
    <property type="match status" value="1"/>
</dbReference>
<evidence type="ECO:0000313" key="3">
    <source>
        <dbReference type="Proteomes" id="UP001481413"/>
    </source>
</evidence>
<gene>
    <name evidence="2" type="ORF">NBRC116585_13980</name>
</gene>
<dbReference type="Proteomes" id="UP001481413">
    <property type="component" value="Unassembled WGS sequence"/>
</dbReference>